<dbReference type="PATRIC" id="fig|134605.3.peg.300"/>
<evidence type="ECO:0000256" key="1">
    <source>
        <dbReference type="ARBA" id="ARBA00010884"/>
    </source>
</evidence>
<name>A0A133NJT8_9FUSO</name>
<dbReference type="GO" id="GO:0034338">
    <property type="term" value="F:short-chain carboxylesterase activity"/>
    <property type="evidence" value="ECO:0007669"/>
    <property type="project" value="TreeGrafter"/>
</dbReference>
<dbReference type="InterPro" id="IPR022742">
    <property type="entry name" value="Hydrolase_4"/>
</dbReference>
<dbReference type="InterPro" id="IPR012020">
    <property type="entry name" value="ABHD4"/>
</dbReference>
<evidence type="ECO:0000256" key="2">
    <source>
        <dbReference type="ARBA" id="ARBA00022487"/>
    </source>
</evidence>
<feature type="domain" description="Serine aminopeptidase S33" evidence="5">
    <location>
        <begin position="30"/>
        <end position="148"/>
    </location>
</feature>
<dbReference type="STRING" id="134605.HMPREF3206_00299"/>
<dbReference type="AlphaFoldDB" id="A0A133NJT8"/>
<evidence type="ECO:0000259" key="5">
    <source>
        <dbReference type="Pfam" id="PF12146"/>
    </source>
</evidence>
<evidence type="ECO:0000313" key="6">
    <source>
        <dbReference type="EMBL" id="KXA16531.1"/>
    </source>
</evidence>
<dbReference type="PIRSF" id="PIRSF005211">
    <property type="entry name" value="Ab_hydro_YheT"/>
    <property type="match status" value="1"/>
</dbReference>
<comment type="caution">
    <text evidence="6">The sequence shown here is derived from an EMBL/GenBank/DDBJ whole genome shotgun (WGS) entry which is preliminary data.</text>
</comment>
<comment type="similarity">
    <text evidence="1">Belongs to the AB hydrolase superfamily. AB hydrolase 4 family.</text>
</comment>
<evidence type="ECO:0000256" key="4">
    <source>
        <dbReference type="PIRSR" id="PIRSR005211-1"/>
    </source>
</evidence>
<dbReference type="InterPro" id="IPR029058">
    <property type="entry name" value="AB_hydrolase_fold"/>
</dbReference>
<dbReference type="PANTHER" id="PTHR10794">
    <property type="entry name" value="ABHYDROLASE DOMAIN-CONTAINING PROTEIN"/>
    <property type="match status" value="1"/>
</dbReference>
<protein>
    <recommendedName>
        <fullName evidence="5">Serine aminopeptidase S33 domain-containing protein</fullName>
    </recommendedName>
</protein>
<evidence type="ECO:0000256" key="3">
    <source>
        <dbReference type="ARBA" id="ARBA00022801"/>
    </source>
</evidence>
<dbReference type="EMBL" id="LRPX01000008">
    <property type="protein sequence ID" value="KXA16531.1"/>
    <property type="molecule type" value="Genomic_DNA"/>
</dbReference>
<accession>A0A133NJT8</accession>
<gene>
    <name evidence="6" type="ORF">HMPREF3206_00299</name>
</gene>
<dbReference type="InterPro" id="IPR000952">
    <property type="entry name" value="AB_hydrolase_4_CS"/>
</dbReference>
<dbReference type="PANTHER" id="PTHR10794:SF63">
    <property type="entry name" value="ALPHA_BETA HYDROLASE 1, ISOFORM A"/>
    <property type="match status" value="1"/>
</dbReference>
<reference evidence="7" key="1">
    <citation type="submission" date="2016-01" db="EMBL/GenBank/DDBJ databases">
        <authorList>
            <person name="Mitreva M."/>
            <person name="Pepin K.H."/>
            <person name="Mihindukulasuriya K.A."/>
            <person name="Fulton R."/>
            <person name="Fronick C."/>
            <person name="O'Laughlin M."/>
            <person name="Miner T."/>
            <person name="Herter B."/>
            <person name="Rosa B.A."/>
            <person name="Cordes M."/>
            <person name="Tomlinson C."/>
            <person name="Wollam A."/>
            <person name="Palsikar V.B."/>
            <person name="Mardis E.R."/>
            <person name="Wilson R.K."/>
        </authorList>
    </citation>
    <scope>NUCLEOTIDE SEQUENCE [LARGE SCALE GENOMIC DNA]</scope>
    <source>
        <strain evidence="7">CMW8396</strain>
    </source>
</reference>
<dbReference type="Gene3D" id="3.40.50.1820">
    <property type="entry name" value="alpha/beta hydrolase"/>
    <property type="match status" value="1"/>
</dbReference>
<keyword evidence="7" id="KW-1185">Reference proteome</keyword>
<dbReference type="PROSITE" id="PS01133">
    <property type="entry name" value="UPF0017"/>
    <property type="match status" value="1"/>
</dbReference>
<sequence length="292" mass="33724">MSNYERRRITTEDEDFLDLDCLLTGNSRLAILCHGLGGSARAPYMKSTAKEFQRRNFDVVAMNYRSCSEEVNRRAKMYGMMTYLDLETVIKAFEEEYSEIVLVGFSMGGNIVLNFMVHLLKNYKMIKGAVSVSAPCDVWDSITDFEKLGNGEYQEYFLDRMKDCLREKNKKYPGIFEEAGIKLEEVLQSKGLQAFDETFTVKIEGFKDVDEYYRTTSTKGKLHLITKPTLLLLPWDDIVVSKNCFPVEEGKKNPNLFFERPKFGGHLGYESKNHIFGLEERIVDFMLEEVVE</sequence>
<keyword evidence="2" id="KW-0719">Serine esterase</keyword>
<organism evidence="6 7">
    <name type="scientific">Fusobacterium equinum</name>
    <dbReference type="NCBI Taxonomy" id="134605"/>
    <lineage>
        <taxon>Bacteria</taxon>
        <taxon>Fusobacteriati</taxon>
        <taxon>Fusobacteriota</taxon>
        <taxon>Fusobacteriia</taxon>
        <taxon>Fusobacteriales</taxon>
        <taxon>Fusobacteriaceae</taxon>
        <taxon>Fusobacterium</taxon>
    </lineage>
</organism>
<dbReference type="SUPFAM" id="SSF53474">
    <property type="entry name" value="alpha/beta-Hydrolases"/>
    <property type="match status" value="1"/>
</dbReference>
<keyword evidence="3" id="KW-0378">Hydrolase</keyword>
<dbReference type="Pfam" id="PF12146">
    <property type="entry name" value="Hydrolase_4"/>
    <property type="match status" value="1"/>
</dbReference>
<proteinExistence type="inferred from homology"/>
<feature type="active site" description="Charge relay system" evidence="4">
    <location>
        <position position="106"/>
    </location>
</feature>
<dbReference type="GO" id="GO:0047372">
    <property type="term" value="F:monoacylglycerol lipase activity"/>
    <property type="evidence" value="ECO:0007669"/>
    <property type="project" value="TreeGrafter"/>
</dbReference>
<evidence type="ECO:0000313" key="7">
    <source>
        <dbReference type="Proteomes" id="UP000070617"/>
    </source>
</evidence>
<dbReference type="RefSeq" id="WP_060793359.1">
    <property type="nucleotide sequence ID" value="NZ_KQ956514.1"/>
</dbReference>
<feature type="active site" description="Charge relay system" evidence="4">
    <location>
        <position position="237"/>
    </location>
</feature>
<dbReference type="InterPro" id="IPR050960">
    <property type="entry name" value="AB_hydrolase_4_sf"/>
</dbReference>
<dbReference type="Proteomes" id="UP000070617">
    <property type="component" value="Unassembled WGS sequence"/>
</dbReference>
<feature type="active site" description="Charge relay system" evidence="4">
    <location>
        <position position="266"/>
    </location>
</feature>